<dbReference type="EMBL" id="JACIBV010000001">
    <property type="protein sequence ID" value="MBB3725868.1"/>
    <property type="molecule type" value="Genomic_DNA"/>
</dbReference>
<dbReference type="InterPro" id="IPR000843">
    <property type="entry name" value="HTH_LacI"/>
</dbReference>
<dbReference type="Proteomes" id="UP000579945">
    <property type="component" value="Unassembled WGS sequence"/>
</dbReference>
<gene>
    <name evidence="6" type="ORF">FHR33_001728</name>
</gene>
<dbReference type="GeneID" id="95388266"/>
<evidence type="ECO:0000313" key="7">
    <source>
        <dbReference type="Proteomes" id="UP000579945"/>
    </source>
</evidence>
<name>A0A7W5Y690_9ACTN</name>
<sequence>MKRPTIADIAQRVGVSQGAVSYALNGRPGVSEATRARVLKVADELGWRPSAAARALTGAHSGAIGLVLSRPPSVLGAEPFFMELFSGIETALKPQSYALMVQMADDQDAEIEVYRRWWAEGRIDGAIVVEVHVADRRTPVLEALGMPAVVIGGLPGSGSLVSVRSDESAPVHETVQYLAALGHRRIARVAGLPHLVHTKVRDEAFAEACARLGLEECATLHTDYTGEEGARATRRLISSPTRPTAIVYDNDIMAVAGLSVAQEMRLRVPDDLSLVAWDDSQLAQVVRPALTAMRRDVPALGTAAARLLLSLIGGETVSDLETEPAQLAPRGSTGPLAQDR</sequence>
<dbReference type="PANTHER" id="PTHR30146:SF155">
    <property type="entry name" value="ALANINE RACEMASE"/>
    <property type="match status" value="1"/>
</dbReference>
<dbReference type="Pfam" id="PF00356">
    <property type="entry name" value="LacI"/>
    <property type="match status" value="1"/>
</dbReference>
<dbReference type="GO" id="GO:0000976">
    <property type="term" value="F:transcription cis-regulatory region binding"/>
    <property type="evidence" value="ECO:0007669"/>
    <property type="project" value="TreeGrafter"/>
</dbReference>
<feature type="domain" description="HTH lacI-type" evidence="5">
    <location>
        <begin position="4"/>
        <end position="58"/>
    </location>
</feature>
<evidence type="ECO:0000256" key="3">
    <source>
        <dbReference type="ARBA" id="ARBA00023163"/>
    </source>
</evidence>
<keyword evidence="2 6" id="KW-0238">DNA-binding</keyword>
<dbReference type="InterPro" id="IPR010982">
    <property type="entry name" value="Lambda_DNA-bd_dom_sf"/>
</dbReference>
<keyword evidence="3" id="KW-0804">Transcription</keyword>
<dbReference type="AlphaFoldDB" id="A0A7W5Y690"/>
<dbReference type="PANTHER" id="PTHR30146">
    <property type="entry name" value="LACI-RELATED TRANSCRIPTIONAL REPRESSOR"/>
    <property type="match status" value="1"/>
</dbReference>
<dbReference type="Gene3D" id="1.10.260.40">
    <property type="entry name" value="lambda repressor-like DNA-binding domains"/>
    <property type="match status" value="1"/>
</dbReference>
<keyword evidence="7" id="KW-1185">Reference proteome</keyword>
<accession>A0A7W5Y690</accession>
<dbReference type="InterPro" id="IPR046335">
    <property type="entry name" value="LacI/GalR-like_sensor"/>
</dbReference>
<organism evidence="6 7">
    <name type="scientific">Nonomuraea dietziae</name>
    <dbReference type="NCBI Taxonomy" id="65515"/>
    <lineage>
        <taxon>Bacteria</taxon>
        <taxon>Bacillati</taxon>
        <taxon>Actinomycetota</taxon>
        <taxon>Actinomycetes</taxon>
        <taxon>Streptosporangiales</taxon>
        <taxon>Streptosporangiaceae</taxon>
        <taxon>Nonomuraea</taxon>
    </lineage>
</organism>
<evidence type="ECO:0000259" key="5">
    <source>
        <dbReference type="PROSITE" id="PS50932"/>
    </source>
</evidence>
<dbReference type="CDD" id="cd06267">
    <property type="entry name" value="PBP1_LacI_sugar_binding-like"/>
    <property type="match status" value="1"/>
</dbReference>
<reference evidence="6 7" key="1">
    <citation type="submission" date="2020-08" db="EMBL/GenBank/DDBJ databases">
        <title>Sequencing the genomes of 1000 actinobacteria strains.</title>
        <authorList>
            <person name="Klenk H.-P."/>
        </authorList>
    </citation>
    <scope>NUCLEOTIDE SEQUENCE [LARGE SCALE GENOMIC DNA]</scope>
    <source>
        <strain evidence="6 7">DSM 44320</strain>
    </source>
</reference>
<dbReference type="CDD" id="cd01392">
    <property type="entry name" value="HTH_LacI"/>
    <property type="match status" value="1"/>
</dbReference>
<feature type="region of interest" description="Disordered" evidence="4">
    <location>
        <begin position="321"/>
        <end position="340"/>
    </location>
</feature>
<dbReference type="RefSeq" id="WP_183645407.1">
    <property type="nucleotide sequence ID" value="NZ_BAAAXX010000172.1"/>
</dbReference>
<dbReference type="Gene3D" id="3.40.50.2300">
    <property type="match status" value="2"/>
</dbReference>
<evidence type="ECO:0000256" key="2">
    <source>
        <dbReference type="ARBA" id="ARBA00023125"/>
    </source>
</evidence>
<dbReference type="PROSITE" id="PS50932">
    <property type="entry name" value="HTH_LACI_2"/>
    <property type="match status" value="1"/>
</dbReference>
<dbReference type="SMART" id="SM00354">
    <property type="entry name" value="HTH_LACI"/>
    <property type="match status" value="1"/>
</dbReference>
<dbReference type="PROSITE" id="PS00356">
    <property type="entry name" value="HTH_LACI_1"/>
    <property type="match status" value="1"/>
</dbReference>
<evidence type="ECO:0000256" key="4">
    <source>
        <dbReference type="SAM" id="MobiDB-lite"/>
    </source>
</evidence>
<dbReference type="InterPro" id="IPR028082">
    <property type="entry name" value="Peripla_BP_I"/>
</dbReference>
<dbReference type="SUPFAM" id="SSF53822">
    <property type="entry name" value="Periplasmic binding protein-like I"/>
    <property type="match status" value="1"/>
</dbReference>
<evidence type="ECO:0000313" key="6">
    <source>
        <dbReference type="EMBL" id="MBB3725868.1"/>
    </source>
</evidence>
<evidence type="ECO:0000256" key="1">
    <source>
        <dbReference type="ARBA" id="ARBA00023015"/>
    </source>
</evidence>
<proteinExistence type="predicted"/>
<keyword evidence="1" id="KW-0805">Transcription regulation</keyword>
<protein>
    <submittedName>
        <fullName evidence="6">DNA-binding LacI/PurR family transcriptional regulator</fullName>
    </submittedName>
</protein>
<dbReference type="SUPFAM" id="SSF47413">
    <property type="entry name" value="lambda repressor-like DNA-binding domains"/>
    <property type="match status" value="1"/>
</dbReference>
<dbReference type="GO" id="GO:0003700">
    <property type="term" value="F:DNA-binding transcription factor activity"/>
    <property type="evidence" value="ECO:0007669"/>
    <property type="project" value="TreeGrafter"/>
</dbReference>
<dbReference type="Pfam" id="PF13377">
    <property type="entry name" value="Peripla_BP_3"/>
    <property type="match status" value="1"/>
</dbReference>
<comment type="caution">
    <text evidence="6">The sequence shown here is derived from an EMBL/GenBank/DDBJ whole genome shotgun (WGS) entry which is preliminary data.</text>
</comment>